<organism evidence="2 3">
    <name type="scientific">Dibothriocephalus latus</name>
    <name type="common">Fish tapeworm</name>
    <name type="synonym">Diphyllobothrium latum</name>
    <dbReference type="NCBI Taxonomy" id="60516"/>
    <lineage>
        <taxon>Eukaryota</taxon>
        <taxon>Metazoa</taxon>
        <taxon>Spiralia</taxon>
        <taxon>Lophotrochozoa</taxon>
        <taxon>Platyhelminthes</taxon>
        <taxon>Cestoda</taxon>
        <taxon>Eucestoda</taxon>
        <taxon>Diphyllobothriidea</taxon>
        <taxon>Diphyllobothriidae</taxon>
        <taxon>Dibothriocephalus</taxon>
    </lineage>
</organism>
<evidence type="ECO:0000313" key="3">
    <source>
        <dbReference type="Proteomes" id="UP000281553"/>
    </source>
</evidence>
<evidence type="ECO:0000313" key="2">
    <source>
        <dbReference type="EMBL" id="VDN15714.1"/>
    </source>
</evidence>
<accession>A0A3P7LFP7</accession>
<sequence>MRHHEHHQEDHHHQLQQDGNDLDDDNDIDHDVDILKMISKTTDGACSKRTHLRPFRQLEPSNENRGMAGKVMQVVPPT</sequence>
<gene>
    <name evidence="2" type="ORF">DILT_LOCUS11545</name>
</gene>
<feature type="compositionally biased region" description="Basic and acidic residues" evidence="1">
    <location>
        <begin position="1"/>
        <end position="15"/>
    </location>
</feature>
<dbReference type="AlphaFoldDB" id="A0A3P7LFP7"/>
<name>A0A3P7LFP7_DIBLA</name>
<protein>
    <submittedName>
        <fullName evidence="2">Uncharacterized protein</fullName>
    </submittedName>
</protein>
<feature type="region of interest" description="Disordered" evidence="1">
    <location>
        <begin position="59"/>
        <end position="78"/>
    </location>
</feature>
<reference evidence="2 3" key="1">
    <citation type="submission" date="2018-11" db="EMBL/GenBank/DDBJ databases">
        <authorList>
            <consortium name="Pathogen Informatics"/>
        </authorList>
    </citation>
    <scope>NUCLEOTIDE SEQUENCE [LARGE SCALE GENOMIC DNA]</scope>
</reference>
<dbReference type="Proteomes" id="UP000281553">
    <property type="component" value="Unassembled WGS sequence"/>
</dbReference>
<feature type="region of interest" description="Disordered" evidence="1">
    <location>
        <begin position="1"/>
        <end position="28"/>
    </location>
</feature>
<keyword evidence="3" id="KW-1185">Reference proteome</keyword>
<evidence type="ECO:0000256" key="1">
    <source>
        <dbReference type="SAM" id="MobiDB-lite"/>
    </source>
</evidence>
<dbReference type="EMBL" id="UYRU01063375">
    <property type="protein sequence ID" value="VDN15714.1"/>
    <property type="molecule type" value="Genomic_DNA"/>
</dbReference>
<proteinExistence type="predicted"/>